<dbReference type="Proteomes" id="UP001204524">
    <property type="component" value="Unassembled WGS sequence"/>
</dbReference>
<dbReference type="InterPro" id="IPR036844">
    <property type="entry name" value="Hint_dom_sf"/>
</dbReference>
<keyword evidence="2" id="KW-0067">ATP-binding</keyword>
<protein>
    <submittedName>
        <fullName evidence="6">PD-(D/E)XK nuclease family protein</fullName>
    </submittedName>
</protein>
<dbReference type="InterPro" id="IPR006142">
    <property type="entry name" value="INTEIN"/>
</dbReference>
<evidence type="ECO:0000256" key="2">
    <source>
        <dbReference type="ARBA" id="ARBA00022806"/>
    </source>
</evidence>
<dbReference type="InterPro" id="IPR004042">
    <property type="entry name" value="Intein_endonuc_central"/>
</dbReference>
<evidence type="ECO:0000256" key="3">
    <source>
        <dbReference type="ARBA" id="ARBA00023204"/>
    </source>
</evidence>
<dbReference type="RefSeq" id="WP_254182908.1">
    <property type="nucleotide sequence ID" value="NZ_JANARS010000009.1"/>
</dbReference>
<dbReference type="InterPro" id="IPR027434">
    <property type="entry name" value="Homing_endonucl"/>
</dbReference>
<feature type="domain" description="DOD-type homing endonuclease" evidence="5">
    <location>
        <begin position="283"/>
        <end position="445"/>
    </location>
</feature>
<dbReference type="Gene3D" id="3.10.28.10">
    <property type="entry name" value="Homing endonucleases"/>
    <property type="match status" value="1"/>
</dbReference>
<keyword evidence="7" id="KW-1185">Reference proteome</keyword>
<dbReference type="SUPFAM" id="SSF51294">
    <property type="entry name" value="Hedgehog/intein (Hint) domain"/>
    <property type="match status" value="1"/>
</dbReference>
<evidence type="ECO:0000256" key="4">
    <source>
        <dbReference type="SAM" id="MobiDB-lite"/>
    </source>
</evidence>
<dbReference type="InterPro" id="IPR004860">
    <property type="entry name" value="LAGLIDADG_dom"/>
</dbReference>
<dbReference type="InterPro" id="IPR011604">
    <property type="entry name" value="PDDEXK-like_dom_sf"/>
</dbReference>
<name>A0ABT1L126_9ACTN</name>
<feature type="region of interest" description="Disordered" evidence="4">
    <location>
        <begin position="322"/>
        <end position="372"/>
    </location>
</feature>
<keyword evidence="3" id="KW-0234">DNA repair</keyword>
<dbReference type="EMBL" id="JANARS010000009">
    <property type="protein sequence ID" value="MCP3423739.1"/>
    <property type="molecule type" value="Genomic_DNA"/>
</dbReference>
<evidence type="ECO:0000313" key="7">
    <source>
        <dbReference type="Proteomes" id="UP001204524"/>
    </source>
</evidence>
<reference evidence="6 7" key="1">
    <citation type="submission" date="2022-06" db="EMBL/GenBank/DDBJ databases">
        <authorList>
            <person name="So Y."/>
        </authorList>
    </citation>
    <scope>NUCLEOTIDE SEQUENCE [LARGE SCALE GENOMIC DNA]</scope>
    <source>
        <strain evidence="6 7">STR3</strain>
    </source>
</reference>
<gene>
    <name evidence="6" type="ORF">NCI01_18185</name>
</gene>
<accession>A0ABT1L126</accession>
<keyword evidence="2" id="KW-0378">Hydrolase</keyword>
<dbReference type="Pfam" id="PF12705">
    <property type="entry name" value="PDDEXK_1"/>
    <property type="match status" value="2"/>
</dbReference>
<dbReference type="PROSITE" id="PS50819">
    <property type="entry name" value="INTEIN_ENDONUCLEASE"/>
    <property type="match status" value="1"/>
</dbReference>
<dbReference type="Pfam" id="PF14528">
    <property type="entry name" value="LAGLIDADG_3"/>
    <property type="match status" value="1"/>
</dbReference>
<evidence type="ECO:0000256" key="1">
    <source>
        <dbReference type="ARBA" id="ARBA00022763"/>
    </source>
</evidence>
<organism evidence="6 7">
    <name type="scientific">Nocardioides pinisoli</name>
    <dbReference type="NCBI Taxonomy" id="2950279"/>
    <lineage>
        <taxon>Bacteria</taxon>
        <taxon>Bacillati</taxon>
        <taxon>Actinomycetota</taxon>
        <taxon>Actinomycetes</taxon>
        <taxon>Propionibacteriales</taxon>
        <taxon>Nocardioidaceae</taxon>
        <taxon>Nocardioides</taxon>
    </lineage>
</organism>
<feature type="compositionally biased region" description="Basic and acidic residues" evidence="4">
    <location>
        <begin position="335"/>
        <end position="348"/>
    </location>
</feature>
<dbReference type="SUPFAM" id="SSF55608">
    <property type="entry name" value="Homing endonucleases"/>
    <property type="match status" value="1"/>
</dbReference>
<evidence type="ECO:0000259" key="5">
    <source>
        <dbReference type="PROSITE" id="PS50819"/>
    </source>
</evidence>
<dbReference type="Gene3D" id="3.90.320.10">
    <property type="match status" value="1"/>
</dbReference>
<dbReference type="PRINTS" id="PR00379">
    <property type="entry name" value="INTEIN"/>
</dbReference>
<keyword evidence="2" id="KW-0547">Nucleotide-binding</keyword>
<evidence type="ECO:0000313" key="6">
    <source>
        <dbReference type="EMBL" id="MCP3423739.1"/>
    </source>
</evidence>
<keyword evidence="2" id="KW-0347">Helicase</keyword>
<keyword evidence="1" id="KW-0227">DNA damage</keyword>
<feature type="region of interest" description="Disordered" evidence="4">
    <location>
        <begin position="639"/>
        <end position="659"/>
    </location>
</feature>
<dbReference type="InterPro" id="IPR038726">
    <property type="entry name" value="PDDEXK_AddAB-type"/>
</dbReference>
<proteinExistence type="predicted"/>
<sequence length="659" mass="73408">MDGVEVLGAISPSRAGDFLACPLLYRFRTIDRLPEPPSPDAVRGTVVHKVLEDLFDVPAADRTPERAGDMLVPAWEALLEAEPGLAEMFGAEGPDLAAWLASCRTVLDRYFDLEDPRRLEPAERELYVEALLESKLLLRGFVDRVDVAPDGRIRVVDYKGLAIDTPLPTPTGWTTMAEVEVGDQLIGSDGRPTTVTLKSSVHDRPCYRVTFRDGSSVVADNVHLWRVTVTRRQEQTEQIMDTEGLLSELTALRDQGRPSSMWVTAAHALELTDRIDLPIPPWLLGAWLGDGDCRAGSLTVGRDDVHDMTVLVKDNWHGSARVREDSSAHRITPGKRPDQCTYGHDEFKPPTSGHPSRRCASESRHADQTQSNLSLTGLLRREGLLHHKHIPLRYLRSGTHQRIELLRGLMDTDGWWNKVRRRAGFTTTDDRLAAGVVELLHTLGINPCHFQKPYVNAVRDDRIWHVIEFTPTWFNPFSLPRKANACRGATTPLQHALASRRVIASVARVPSVPTQCVSVDAADAMYLCGTGFIPTHNTGKAPAEGYEAKALFQMRFYALVLWRLRGVVPSVLQLIYLGNGEILRYEPDEDDLRATERKVEAVWRAIRLAHESGDWRPSPSRLCDWCSFHQYCPTKGGTVPPLPEAVPPAADASVDESSD</sequence>
<comment type="caution">
    <text evidence="6">The sequence shown here is derived from an EMBL/GenBank/DDBJ whole genome shotgun (WGS) entry which is preliminary data.</text>
</comment>